<evidence type="ECO:0000313" key="1">
    <source>
        <dbReference type="EMBL" id="MBO8441201.1"/>
    </source>
</evidence>
<proteinExistence type="predicted"/>
<protein>
    <submittedName>
        <fullName evidence="1">DUF1836 domain-containing protein</fullName>
    </submittedName>
</protein>
<reference evidence="1" key="1">
    <citation type="submission" date="2020-10" db="EMBL/GenBank/DDBJ databases">
        <authorList>
            <person name="Gilroy R."/>
        </authorList>
    </citation>
    <scope>NUCLEOTIDE SEQUENCE</scope>
    <source>
        <strain evidence="1">C6-149</strain>
    </source>
</reference>
<gene>
    <name evidence="1" type="ORF">IAA89_01930</name>
</gene>
<dbReference type="AlphaFoldDB" id="A0A9D9E4V4"/>
<evidence type="ECO:0000313" key="2">
    <source>
        <dbReference type="Proteomes" id="UP000823614"/>
    </source>
</evidence>
<dbReference type="Pfam" id="PF08876">
    <property type="entry name" value="DUF1836"/>
    <property type="match status" value="1"/>
</dbReference>
<name>A0A9D9E4V4_9LACO</name>
<dbReference type="PANTHER" id="PTHR40056:SF1">
    <property type="entry name" value="DUF1836 DOMAIN-CONTAINING PROTEIN"/>
    <property type="match status" value="1"/>
</dbReference>
<accession>A0A9D9E4V4</accession>
<dbReference type="EMBL" id="JADIMP010000035">
    <property type="protein sequence ID" value="MBO8441201.1"/>
    <property type="molecule type" value="Genomic_DNA"/>
</dbReference>
<sequence>MMEYSEWQKQLKNKSLPKWNELPQINLYMDQLIEYVNEILSYLKIDLITPSMVNNYVKHKVILAPVKKRYQTMQIADILLISLLKSLFSLEEIRSAINRVTQQIFPKKAYDMFIDILNNLLHGKKVVVSNNSLISELMIITGNMIVDKIKTQQILASLPEHKMEVQ</sequence>
<comment type="caution">
    <text evidence="1">The sequence shown here is derived from an EMBL/GenBank/DDBJ whole genome shotgun (WGS) entry which is preliminary data.</text>
</comment>
<organism evidence="1 2">
    <name type="scientific">Candidatus Gallilactobacillus intestinavium</name>
    <dbReference type="NCBI Taxonomy" id="2840838"/>
    <lineage>
        <taxon>Bacteria</taxon>
        <taxon>Bacillati</taxon>
        <taxon>Bacillota</taxon>
        <taxon>Bacilli</taxon>
        <taxon>Lactobacillales</taxon>
        <taxon>Lactobacillaceae</taxon>
        <taxon>Lactobacillaceae incertae sedis</taxon>
        <taxon>Candidatus Gallilactobacillus</taxon>
    </lineage>
</organism>
<dbReference type="PANTHER" id="PTHR40056">
    <property type="entry name" value="HYPOTHETICAL CYTOSOLIC PROTEIN"/>
    <property type="match status" value="1"/>
</dbReference>
<dbReference type="InterPro" id="IPR014975">
    <property type="entry name" value="DUF1836"/>
</dbReference>
<dbReference type="Proteomes" id="UP000823614">
    <property type="component" value="Unassembled WGS sequence"/>
</dbReference>
<reference evidence="1" key="2">
    <citation type="journal article" date="2021" name="PeerJ">
        <title>Extensive microbial diversity within the chicken gut microbiome revealed by metagenomics and culture.</title>
        <authorList>
            <person name="Gilroy R."/>
            <person name="Ravi A."/>
            <person name="Getino M."/>
            <person name="Pursley I."/>
            <person name="Horton D.L."/>
            <person name="Alikhan N.F."/>
            <person name="Baker D."/>
            <person name="Gharbi K."/>
            <person name="Hall N."/>
            <person name="Watson M."/>
            <person name="Adriaenssens E.M."/>
            <person name="Foster-Nyarko E."/>
            <person name="Jarju S."/>
            <person name="Secka A."/>
            <person name="Antonio M."/>
            <person name="Oren A."/>
            <person name="Chaudhuri R.R."/>
            <person name="La Ragione R."/>
            <person name="Hildebrand F."/>
            <person name="Pallen M.J."/>
        </authorList>
    </citation>
    <scope>NUCLEOTIDE SEQUENCE</scope>
    <source>
        <strain evidence="1">C6-149</strain>
    </source>
</reference>